<sequence>RMGNTSSGIPMKESPSSKKGKGRPRKGGVGGKRKRQDSDDPRATKVAKLETAKYVYDKLFIEGQDSDISINALGYRWKLHRFYLKQCDYFSALLEGEWADSKTAEYTLAIPDENITKDGLHSVLGALYDNEIVFEVDQLRSIMATASFLQMTAIFDKASEAMIASIDDATVLQFLECGYKYGIDEVTSQSFEYLRWNLWRLCKSVPFLRGLPKEALVRLLACYDLPVIEGEMDLYKAIRGWIFLRESDSYEGEDLKEMEKEVNKFLKQRKYAWENDVDSVVSTPSDRPSSSASSYDEISEVFRSNHMKHPFALFLKYSQLFAGLRLHSLCCSTSSINVIQEDTLLPPSLIDAVLADRYITQLAIDEHRTGNQERQAMDDTSVESFLLSCTRFGRSLDELPKCWRWTGSHFGVDLLMNVQSTLLTMKRNMTVQQSTYSLNLRDRITLLYRVIILAENGQIIKDTKKATATLQRDSCVVITRFAKDELPSKFSVHLYVMYGSPPPNPSFVLVRNAVNQMKHLAKPILEMDNVSLKDEEEEREDGEEETGGEDDSATEKSTESDDSEL</sequence>
<organism evidence="4 5">
    <name type="scientific">Pristionchus entomophagus</name>
    <dbReference type="NCBI Taxonomy" id="358040"/>
    <lineage>
        <taxon>Eukaryota</taxon>
        <taxon>Metazoa</taxon>
        <taxon>Ecdysozoa</taxon>
        <taxon>Nematoda</taxon>
        <taxon>Chromadorea</taxon>
        <taxon>Rhabditida</taxon>
        <taxon>Rhabditina</taxon>
        <taxon>Diplogasteromorpha</taxon>
        <taxon>Diplogasteroidea</taxon>
        <taxon>Neodiplogasteridae</taxon>
        <taxon>Pristionchus</taxon>
    </lineage>
</organism>
<feature type="non-terminal residue" evidence="4">
    <location>
        <position position="1"/>
    </location>
</feature>
<evidence type="ECO:0000313" key="4">
    <source>
        <dbReference type="EMBL" id="GMS95373.1"/>
    </source>
</evidence>
<accession>A0AAV5TMD5</accession>
<dbReference type="SUPFAM" id="SSF54695">
    <property type="entry name" value="POZ domain"/>
    <property type="match status" value="1"/>
</dbReference>
<dbReference type="EMBL" id="BTSX01000004">
    <property type="protein sequence ID" value="GMS95373.1"/>
    <property type="molecule type" value="Genomic_DNA"/>
</dbReference>
<reference evidence="4" key="1">
    <citation type="submission" date="2023-10" db="EMBL/GenBank/DDBJ databases">
        <title>Genome assembly of Pristionchus species.</title>
        <authorList>
            <person name="Yoshida K."/>
            <person name="Sommer R.J."/>
        </authorList>
    </citation>
    <scope>NUCLEOTIDE SEQUENCE</scope>
    <source>
        <strain evidence="4">RS0144</strain>
    </source>
</reference>
<dbReference type="PANTHER" id="PTHR23231:SF17">
    <property type="entry name" value="BTB DOMAIN-CONTAINING PROTEIN"/>
    <property type="match status" value="1"/>
</dbReference>
<dbReference type="SMART" id="SM00225">
    <property type="entry name" value="BTB"/>
    <property type="match status" value="1"/>
</dbReference>
<evidence type="ECO:0000313" key="5">
    <source>
        <dbReference type="Proteomes" id="UP001432027"/>
    </source>
</evidence>
<keyword evidence="5" id="KW-1185">Reference proteome</keyword>
<dbReference type="Gene3D" id="3.30.710.10">
    <property type="entry name" value="Potassium Channel Kv1.1, Chain A"/>
    <property type="match status" value="1"/>
</dbReference>
<dbReference type="PROSITE" id="PS50097">
    <property type="entry name" value="BTB"/>
    <property type="match status" value="1"/>
</dbReference>
<gene>
    <name evidence="4" type="ORF">PENTCL1PPCAC_17548</name>
</gene>
<feature type="region of interest" description="Disordered" evidence="2">
    <location>
        <begin position="1"/>
        <end position="43"/>
    </location>
</feature>
<evidence type="ECO:0000256" key="1">
    <source>
        <dbReference type="ARBA" id="ARBA00022473"/>
    </source>
</evidence>
<protein>
    <recommendedName>
        <fullName evidence="3">BTB domain-containing protein</fullName>
    </recommendedName>
</protein>
<feature type="region of interest" description="Disordered" evidence="2">
    <location>
        <begin position="527"/>
        <end position="565"/>
    </location>
</feature>
<evidence type="ECO:0000256" key="2">
    <source>
        <dbReference type="SAM" id="MobiDB-lite"/>
    </source>
</evidence>
<dbReference type="Proteomes" id="UP001432027">
    <property type="component" value="Unassembled WGS sequence"/>
</dbReference>
<proteinExistence type="predicted"/>
<dbReference type="Gene3D" id="1.25.40.420">
    <property type="match status" value="1"/>
</dbReference>
<dbReference type="GO" id="GO:0007281">
    <property type="term" value="P:germ cell development"/>
    <property type="evidence" value="ECO:0007669"/>
    <property type="project" value="InterPro"/>
</dbReference>
<comment type="caution">
    <text evidence="4">The sequence shown here is derived from an EMBL/GenBank/DDBJ whole genome shotgun (WGS) entry which is preliminary data.</text>
</comment>
<dbReference type="AlphaFoldDB" id="A0AAV5TMD5"/>
<dbReference type="PANTHER" id="PTHR23231">
    <property type="entry name" value="GERM CELL-LESS PROTEIN"/>
    <property type="match status" value="1"/>
</dbReference>
<name>A0AAV5TMD5_9BILA</name>
<dbReference type="InterPro" id="IPR043380">
    <property type="entry name" value="Gcl-like"/>
</dbReference>
<feature type="compositionally biased region" description="Basic residues" evidence="2">
    <location>
        <begin position="18"/>
        <end position="35"/>
    </location>
</feature>
<evidence type="ECO:0000259" key="3">
    <source>
        <dbReference type="PROSITE" id="PS50097"/>
    </source>
</evidence>
<dbReference type="InterPro" id="IPR000210">
    <property type="entry name" value="BTB/POZ_dom"/>
</dbReference>
<feature type="domain" description="BTB" evidence="3">
    <location>
        <begin position="66"/>
        <end position="136"/>
    </location>
</feature>
<dbReference type="InterPro" id="IPR011333">
    <property type="entry name" value="SKP1/BTB/POZ_sf"/>
</dbReference>
<keyword evidence="1" id="KW-0217">Developmental protein</keyword>
<dbReference type="Pfam" id="PF00651">
    <property type="entry name" value="BTB"/>
    <property type="match status" value="1"/>
</dbReference>
<feature type="compositionally biased region" description="Acidic residues" evidence="2">
    <location>
        <begin position="534"/>
        <end position="552"/>
    </location>
</feature>